<keyword evidence="2" id="KW-1185">Reference proteome</keyword>
<dbReference type="Proteomes" id="UP000245698">
    <property type="component" value="Unassembled WGS sequence"/>
</dbReference>
<organism evidence="1 2">
    <name type="scientific">Mesorhizobium delmotii</name>
    <dbReference type="NCBI Taxonomy" id="1631247"/>
    <lineage>
        <taxon>Bacteria</taxon>
        <taxon>Pseudomonadati</taxon>
        <taxon>Pseudomonadota</taxon>
        <taxon>Alphaproteobacteria</taxon>
        <taxon>Hyphomicrobiales</taxon>
        <taxon>Phyllobacteriaceae</taxon>
        <taxon>Mesorhizobium</taxon>
    </lineage>
</organism>
<sequence>MPMMSPWPSKTTSWKWIALPLEHLCSMRCGPLAEKEGRSHKAGVLMFPRGGHFLLETHAEPALSLMMEFIKRTQRRNLPEGTPARLLRSQLRTRAPRRTTCVTWRAA</sequence>
<proteinExistence type="predicted"/>
<evidence type="ECO:0000313" key="1">
    <source>
        <dbReference type="EMBL" id="SJM30954.1"/>
    </source>
</evidence>
<reference evidence="2" key="1">
    <citation type="submission" date="2016-12" db="EMBL/GenBank/DDBJ databases">
        <authorList>
            <person name="Brunel B."/>
        </authorList>
    </citation>
    <scope>NUCLEOTIDE SEQUENCE [LARGE SCALE GENOMIC DNA]</scope>
</reference>
<dbReference type="EMBL" id="FUIG01000024">
    <property type="protein sequence ID" value="SJM30954.1"/>
    <property type="molecule type" value="Genomic_DNA"/>
</dbReference>
<protein>
    <submittedName>
        <fullName evidence="1">Uncharacterized protein</fullName>
    </submittedName>
</protein>
<gene>
    <name evidence="1" type="ORF">BQ8482_180182</name>
</gene>
<dbReference type="AlphaFoldDB" id="A0A2P9AIJ0"/>
<name>A0A2P9AIJ0_9HYPH</name>
<accession>A0A2P9AIJ0</accession>
<evidence type="ECO:0000313" key="2">
    <source>
        <dbReference type="Proteomes" id="UP000245698"/>
    </source>
</evidence>